<accession>A0ACC1PYX4</accession>
<organism evidence="1 2">
    <name type="scientific">Trametes sanguinea</name>
    <dbReference type="NCBI Taxonomy" id="158606"/>
    <lineage>
        <taxon>Eukaryota</taxon>
        <taxon>Fungi</taxon>
        <taxon>Dikarya</taxon>
        <taxon>Basidiomycota</taxon>
        <taxon>Agaricomycotina</taxon>
        <taxon>Agaricomycetes</taxon>
        <taxon>Polyporales</taxon>
        <taxon>Polyporaceae</taxon>
        <taxon>Trametes</taxon>
    </lineage>
</organism>
<reference evidence="1" key="1">
    <citation type="submission" date="2022-08" db="EMBL/GenBank/DDBJ databases">
        <title>Genome Sequence of Pycnoporus sanguineus.</title>
        <authorList>
            <person name="Buettner E."/>
        </authorList>
    </citation>
    <scope>NUCLEOTIDE SEQUENCE</scope>
    <source>
        <strain evidence="1">CG-C14</strain>
    </source>
</reference>
<keyword evidence="2" id="KW-1185">Reference proteome</keyword>
<proteinExistence type="predicted"/>
<comment type="caution">
    <text evidence="1">The sequence shown here is derived from an EMBL/GenBank/DDBJ whole genome shotgun (WGS) entry which is preliminary data.</text>
</comment>
<evidence type="ECO:0000313" key="1">
    <source>
        <dbReference type="EMBL" id="KAJ3006006.1"/>
    </source>
</evidence>
<dbReference type="Proteomes" id="UP001144978">
    <property type="component" value="Unassembled WGS sequence"/>
</dbReference>
<dbReference type="EMBL" id="JANSHE010000907">
    <property type="protein sequence ID" value="KAJ3006006.1"/>
    <property type="molecule type" value="Genomic_DNA"/>
</dbReference>
<gene>
    <name evidence="1" type="ORF">NUW54_g4096</name>
</gene>
<protein>
    <submittedName>
        <fullName evidence="1">Uncharacterized protein</fullName>
    </submittedName>
</protein>
<evidence type="ECO:0000313" key="2">
    <source>
        <dbReference type="Proteomes" id="UP001144978"/>
    </source>
</evidence>
<name>A0ACC1PYX4_9APHY</name>
<sequence>MLGQRNKTFLTSSPRMSGDGARAHAEVGERGIARFVAEFMAVRPGDAEWAIPLTILHSMRSTFIWPY</sequence>